<reference evidence="3" key="1">
    <citation type="submission" date="2019-08" db="EMBL/GenBank/DDBJ databases">
        <title>Limnoglobus roseus gen. nov., sp. nov., a novel freshwater planctomycete with a giant genome from the family Gemmataceae.</title>
        <authorList>
            <person name="Kulichevskaya I.S."/>
            <person name="Naumoff D.G."/>
            <person name="Miroshnikov K."/>
            <person name="Ivanova A."/>
            <person name="Philippov D.A."/>
            <person name="Hakobyan A."/>
            <person name="Rijpstra I.C."/>
            <person name="Sinninghe Damste J.S."/>
            <person name="Liesack W."/>
            <person name="Dedysh S.N."/>
        </authorList>
    </citation>
    <scope>NUCLEOTIDE SEQUENCE [LARGE SCALE GENOMIC DNA]</scope>
    <source>
        <strain evidence="3">PX52</strain>
    </source>
</reference>
<proteinExistence type="predicted"/>
<protein>
    <submittedName>
        <fullName evidence="2">Uncharacterized protein</fullName>
    </submittedName>
</protein>
<organism evidence="2 3">
    <name type="scientific">Limnoglobus roseus</name>
    <dbReference type="NCBI Taxonomy" id="2598579"/>
    <lineage>
        <taxon>Bacteria</taxon>
        <taxon>Pseudomonadati</taxon>
        <taxon>Planctomycetota</taxon>
        <taxon>Planctomycetia</taxon>
        <taxon>Gemmatales</taxon>
        <taxon>Gemmataceae</taxon>
        <taxon>Limnoglobus</taxon>
    </lineage>
</organism>
<name>A0A5C1AN77_9BACT</name>
<dbReference type="KEGG" id="lrs:PX52LOC_05698"/>
<sequence>MYRSLLVLLAAVPMAVIAAPPPKGADKKAELYFPTNVGTKWLEERTDANGAKSEQSYEVTKVQETDSGYRVRVEWFPASHRVTQAVEYLVSPAGVTRLNGGGTDFEEPEPVLKLPAKAGESWTFKVLRGDGTATCEVGKEEAVEVPIGKVRAIPVVQTFSADPVTVCTRWYAAGVGEVKVVRKDKDKVTASRQLKSFTAAK</sequence>
<feature type="chain" id="PRO_5023021229" evidence="1">
    <location>
        <begin position="19"/>
        <end position="201"/>
    </location>
</feature>
<evidence type="ECO:0000313" key="2">
    <source>
        <dbReference type="EMBL" id="QEL18664.1"/>
    </source>
</evidence>
<keyword evidence="3" id="KW-1185">Reference proteome</keyword>
<evidence type="ECO:0000313" key="3">
    <source>
        <dbReference type="Proteomes" id="UP000324974"/>
    </source>
</evidence>
<accession>A0A5C1AN77</accession>
<feature type="signal peptide" evidence="1">
    <location>
        <begin position="1"/>
        <end position="18"/>
    </location>
</feature>
<dbReference type="EMBL" id="CP042425">
    <property type="protein sequence ID" value="QEL18664.1"/>
    <property type="molecule type" value="Genomic_DNA"/>
</dbReference>
<gene>
    <name evidence="2" type="ORF">PX52LOC_05698</name>
</gene>
<dbReference type="AlphaFoldDB" id="A0A5C1AN77"/>
<dbReference type="OrthoDB" id="281452at2"/>
<dbReference type="Gene3D" id="2.40.360.20">
    <property type="match status" value="1"/>
</dbReference>
<evidence type="ECO:0000256" key="1">
    <source>
        <dbReference type="SAM" id="SignalP"/>
    </source>
</evidence>
<keyword evidence="1" id="KW-0732">Signal</keyword>
<dbReference type="RefSeq" id="WP_149113141.1">
    <property type="nucleotide sequence ID" value="NZ_CP042425.1"/>
</dbReference>
<dbReference type="Proteomes" id="UP000324974">
    <property type="component" value="Chromosome"/>
</dbReference>